<organism evidence="2 3">
    <name type="scientific">Peromyscus maniculatus bairdii</name>
    <name type="common">Prairie deer mouse</name>
    <dbReference type="NCBI Taxonomy" id="230844"/>
    <lineage>
        <taxon>Eukaryota</taxon>
        <taxon>Metazoa</taxon>
        <taxon>Chordata</taxon>
        <taxon>Craniata</taxon>
        <taxon>Vertebrata</taxon>
        <taxon>Euteleostomi</taxon>
        <taxon>Mammalia</taxon>
        <taxon>Eutheria</taxon>
        <taxon>Euarchontoglires</taxon>
        <taxon>Glires</taxon>
        <taxon>Rodentia</taxon>
        <taxon>Myomorpha</taxon>
        <taxon>Muroidea</taxon>
        <taxon>Cricetidae</taxon>
        <taxon>Neotominae</taxon>
        <taxon>Peromyscus</taxon>
    </lineage>
</organism>
<evidence type="ECO:0000313" key="2">
    <source>
        <dbReference type="Ensembl" id="ENSPEMP00000030255.1"/>
    </source>
</evidence>
<dbReference type="InterPro" id="IPR002110">
    <property type="entry name" value="Ankyrin_rpt"/>
</dbReference>
<keyword evidence="3" id="KW-1185">Reference proteome</keyword>
<protein>
    <submittedName>
        <fullName evidence="2">Uncharacterized protein</fullName>
    </submittedName>
</protein>
<dbReference type="PANTHER" id="PTHR24147:SF73">
    <property type="entry name" value="POTE ANKYRIN DOMAIN FAMILY, MEMBER G LIKE"/>
    <property type="match status" value="1"/>
</dbReference>
<dbReference type="PANTHER" id="PTHR24147">
    <property type="entry name" value="ANKYRIN REPEAT DOMAIN 36-RELATED"/>
    <property type="match status" value="1"/>
</dbReference>
<reference evidence="2" key="3">
    <citation type="submission" date="2025-09" db="UniProtKB">
        <authorList>
            <consortium name="Ensembl"/>
        </authorList>
    </citation>
    <scope>IDENTIFICATION</scope>
</reference>
<dbReference type="Pfam" id="PF00023">
    <property type="entry name" value="Ank"/>
    <property type="match status" value="1"/>
</dbReference>
<evidence type="ECO:0000313" key="3">
    <source>
        <dbReference type="Proteomes" id="UP000694547"/>
    </source>
</evidence>
<dbReference type="PROSITE" id="PS50088">
    <property type="entry name" value="ANK_REPEAT"/>
    <property type="match status" value="3"/>
</dbReference>
<dbReference type="Pfam" id="PF12796">
    <property type="entry name" value="Ank_2"/>
    <property type="match status" value="1"/>
</dbReference>
<dbReference type="InterPro" id="IPR036770">
    <property type="entry name" value="Ankyrin_rpt-contain_sf"/>
</dbReference>
<dbReference type="SUPFAM" id="SSF48403">
    <property type="entry name" value="Ankyrin repeat"/>
    <property type="match status" value="1"/>
</dbReference>
<reference evidence="2 3" key="1">
    <citation type="submission" date="2018-10" db="EMBL/GenBank/DDBJ databases">
        <title>Improved assembly of the deer mouse Peromyscus maniculatus genome.</title>
        <authorList>
            <person name="Lassance J.-M."/>
            <person name="Hoekstra H.E."/>
        </authorList>
    </citation>
    <scope>NUCLEOTIDE SEQUENCE [LARGE SCALE GENOMIC DNA]</scope>
</reference>
<dbReference type="Ensembl" id="ENSPEMT00000037298.1">
    <property type="protein sequence ID" value="ENSPEMP00000030255.1"/>
    <property type="gene ID" value="ENSPEMG00000026720.1"/>
</dbReference>
<evidence type="ECO:0000256" key="1">
    <source>
        <dbReference type="PROSITE-ProRule" id="PRU00023"/>
    </source>
</evidence>
<dbReference type="Proteomes" id="UP000694547">
    <property type="component" value="Chromosome 5"/>
</dbReference>
<name>A0A8C8UJK7_PERMB</name>
<feature type="repeat" description="ANK" evidence="1">
    <location>
        <begin position="79"/>
        <end position="111"/>
    </location>
</feature>
<dbReference type="InterPro" id="IPR050657">
    <property type="entry name" value="Ankyrin_repeat_domain"/>
</dbReference>
<dbReference type="GeneTree" id="ENSGT00940000161777"/>
<reference evidence="2" key="2">
    <citation type="submission" date="2025-08" db="UniProtKB">
        <authorList>
            <consortium name="Ensembl"/>
        </authorList>
    </citation>
    <scope>IDENTIFICATION</scope>
</reference>
<dbReference type="SMART" id="SM00248">
    <property type="entry name" value="ANK"/>
    <property type="match status" value="4"/>
</dbReference>
<proteinExistence type="predicted"/>
<feature type="repeat" description="ANK" evidence="1">
    <location>
        <begin position="145"/>
        <end position="177"/>
    </location>
</feature>
<keyword evidence="1" id="KW-0040">ANK repeat</keyword>
<accession>A0A8C8UJK7</accession>
<sequence length="203" mass="23341">MSFISLENIFKLQECTPLGFCDIKAPRNTLCFGTRDPAYLDMAYFPDNDLHMAACAGDLPFVRLYLSLGKYEVNHRDKENRSVLHFACFYGYLDLVKYLWRRGCEINACDNHNITPLMKAVQSWEEEIVCFLLEHHANLHIKDSNGNTALHYAVYGGEPALAARLLQYGANIEERTKVRITLLRNSWDVCRASHSCLEAHFIF</sequence>
<dbReference type="AlphaFoldDB" id="A0A8C8UJK7"/>
<feature type="repeat" description="ANK" evidence="1">
    <location>
        <begin position="112"/>
        <end position="144"/>
    </location>
</feature>
<dbReference type="PROSITE" id="PS50297">
    <property type="entry name" value="ANK_REP_REGION"/>
    <property type="match status" value="2"/>
</dbReference>
<dbReference type="Gene3D" id="1.25.40.20">
    <property type="entry name" value="Ankyrin repeat-containing domain"/>
    <property type="match status" value="2"/>
</dbReference>